<dbReference type="SUPFAM" id="SSF56112">
    <property type="entry name" value="Protein kinase-like (PK-like)"/>
    <property type="match status" value="1"/>
</dbReference>
<evidence type="ECO:0000256" key="6">
    <source>
        <dbReference type="ARBA" id="ARBA00022729"/>
    </source>
</evidence>
<evidence type="ECO:0000256" key="2">
    <source>
        <dbReference type="ARBA" id="ARBA00011902"/>
    </source>
</evidence>
<comment type="subcellular location">
    <subcellularLocation>
        <location evidence="1">Membrane</location>
        <topology evidence="1">Single-pass membrane protein</topology>
    </subcellularLocation>
</comment>
<proteinExistence type="predicted"/>
<dbReference type="InterPro" id="IPR008266">
    <property type="entry name" value="Tyr_kinase_AS"/>
</dbReference>
<dbReference type="GO" id="GO:0010976">
    <property type="term" value="P:positive regulation of neuron projection development"/>
    <property type="evidence" value="ECO:0007669"/>
    <property type="project" value="TreeGrafter"/>
</dbReference>
<evidence type="ECO:0000313" key="19">
    <source>
        <dbReference type="EMBL" id="ELT98025.1"/>
    </source>
</evidence>
<dbReference type="OrthoDB" id="4062651at2759"/>
<keyword evidence="17" id="KW-0460">Magnesium</keyword>
<dbReference type="Gene3D" id="3.30.200.20">
    <property type="entry name" value="Phosphorylase Kinase, domain 1"/>
    <property type="match status" value="1"/>
</dbReference>
<dbReference type="GO" id="GO:0004714">
    <property type="term" value="F:transmembrane receptor protein tyrosine kinase activity"/>
    <property type="evidence" value="ECO:0007669"/>
    <property type="project" value="UniProtKB-EC"/>
</dbReference>
<reference evidence="19 21" key="2">
    <citation type="journal article" date="2013" name="Nature">
        <title>Insights into bilaterian evolution from three spiralian genomes.</title>
        <authorList>
            <person name="Simakov O."/>
            <person name="Marletaz F."/>
            <person name="Cho S.J."/>
            <person name="Edsinger-Gonzales E."/>
            <person name="Havlak P."/>
            <person name="Hellsten U."/>
            <person name="Kuo D.H."/>
            <person name="Larsson T."/>
            <person name="Lv J."/>
            <person name="Arendt D."/>
            <person name="Savage R."/>
            <person name="Osoegawa K."/>
            <person name="de Jong P."/>
            <person name="Grimwood J."/>
            <person name="Chapman J.A."/>
            <person name="Shapiro H."/>
            <person name="Aerts A."/>
            <person name="Otillar R.P."/>
            <person name="Terry A.Y."/>
            <person name="Boore J.L."/>
            <person name="Grigoriev I.V."/>
            <person name="Lindberg D.R."/>
            <person name="Seaver E.C."/>
            <person name="Weisblat D.A."/>
            <person name="Putnam N.H."/>
            <person name="Rokhsar D.S."/>
        </authorList>
    </citation>
    <scope>NUCLEOTIDE SEQUENCE</scope>
    <source>
        <strain evidence="19 21">I ESC-2004</strain>
    </source>
</reference>
<evidence type="ECO:0000256" key="12">
    <source>
        <dbReference type="ARBA" id="ARBA00023137"/>
    </source>
</evidence>
<dbReference type="GO" id="GO:0005524">
    <property type="term" value="F:ATP binding"/>
    <property type="evidence" value="ECO:0007669"/>
    <property type="project" value="UniProtKB-KW"/>
</dbReference>
<evidence type="ECO:0000256" key="13">
    <source>
        <dbReference type="ARBA" id="ARBA00023170"/>
    </source>
</evidence>
<evidence type="ECO:0000256" key="17">
    <source>
        <dbReference type="PIRSR" id="PIRSR000615-3"/>
    </source>
</evidence>
<evidence type="ECO:0000256" key="14">
    <source>
        <dbReference type="ARBA" id="ARBA00023180"/>
    </source>
</evidence>
<dbReference type="STRING" id="283909.R7U4C7"/>
<keyword evidence="14" id="KW-0325">Glycoprotein</keyword>
<evidence type="ECO:0000256" key="7">
    <source>
        <dbReference type="ARBA" id="ARBA00022741"/>
    </source>
</evidence>
<evidence type="ECO:0000256" key="3">
    <source>
        <dbReference type="ARBA" id="ARBA00022553"/>
    </source>
</evidence>
<dbReference type="InterPro" id="IPR050122">
    <property type="entry name" value="RTK"/>
</dbReference>
<keyword evidence="9 16" id="KW-0067">ATP-binding</keyword>
<keyword evidence="3" id="KW-0597">Phosphoprotein</keyword>
<dbReference type="InterPro" id="IPR011009">
    <property type="entry name" value="Kinase-like_dom_sf"/>
</dbReference>
<evidence type="ECO:0000256" key="9">
    <source>
        <dbReference type="ARBA" id="ARBA00022840"/>
    </source>
</evidence>
<dbReference type="GO" id="GO:0005886">
    <property type="term" value="C:plasma membrane"/>
    <property type="evidence" value="ECO:0007669"/>
    <property type="project" value="TreeGrafter"/>
</dbReference>
<feature type="domain" description="Protein kinase" evidence="18">
    <location>
        <begin position="12"/>
        <end position="277"/>
    </location>
</feature>
<keyword evidence="13" id="KW-0675">Receptor</keyword>
<dbReference type="Proteomes" id="UP000014760">
    <property type="component" value="Unassembled WGS sequence"/>
</dbReference>
<evidence type="ECO:0000256" key="10">
    <source>
        <dbReference type="ARBA" id="ARBA00022989"/>
    </source>
</evidence>
<evidence type="ECO:0000256" key="11">
    <source>
        <dbReference type="ARBA" id="ARBA00023136"/>
    </source>
</evidence>
<dbReference type="PROSITE" id="PS50011">
    <property type="entry name" value="PROTEIN_KINASE_DOM"/>
    <property type="match status" value="1"/>
</dbReference>
<evidence type="ECO:0000256" key="1">
    <source>
        <dbReference type="ARBA" id="ARBA00004167"/>
    </source>
</evidence>
<keyword evidence="11" id="KW-0472">Membrane</keyword>
<keyword evidence="17" id="KW-0479">Metal-binding</keyword>
<dbReference type="HOGENOM" id="CLU_000288_7_40_1"/>
<reference evidence="20" key="3">
    <citation type="submission" date="2015-06" db="UniProtKB">
        <authorList>
            <consortium name="EnsemblMetazoa"/>
        </authorList>
    </citation>
    <scope>IDENTIFICATION</scope>
</reference>
<keyword evidence="4" id="KW-0808">Transferase</keyword>
<dbReference type="EC" id="2.7.10.1" evidence="2"/>
<dbReference type="PIRSF" id="PIRSF000654">
    <property type="entry name" value="Integrin-linked_kinase"/>
    <property type="match status" value="1"/>
</dbReference>
<feature type="binding site" evidence="17">
    <location>
        <position position="160"/>
    </location>
    <ligand>
        <name>Mg(2+)</name>
        <dbReference type="ChEBI" id="CHEBI:18420"/>
    </ligand>
</feature>
<dbReference type="InterPro" id="IPR000719">
    <property type="entry name" value="Prot_kinase_dom"/>
</dbReference>
<evidence type="ECO:0000313" key="21">
    <source>
        <dbReference type="Proteomes" id="UP000014760"/>
    </source>
</evidence>
<gene>
    <name evidence="19" type="ORF">CAPTEDRAFT_224958</name>
</gene>
<evidence type="ECO:0000256" key="16">
    <source>
        <dbReference type="PIRSR" id="PIRSR000615-2"/>
    </source>
</evidence>
<dbReference type="GO" id="GO:0051897">
    <property type="term" value="P:positive regulation of phosphatidylinositol 3-kinase/protein kinase B signal transduction"/>
    <property type="evidence" value="ECO:0007669"/>
    <property type="project" value="TreeGrafter"/>
</dbReference>
<evidence type="ECO:0000313" key="20">
    <source>
        <dbReference type="EnsemblMetazoa" id="CapteP224958"/>
    </source>
</evidence>
<dbReference type="GO" id="GO:0043235">
    <property type="term" value="C:receptor complex"/>
    <property type="evidence" value="ECO:0007669"/>
    <property type="project" value="TreeGrafter"/>
</dbReference>
<protein>
    <recommendedName>
        <fullName evidence="2">receptor protein-tyrosine kinase</fullName>
        <ecNumber evidence="2">2.7.10.1</ecNumber>
    </recommendedName>
</protein>
<feature type="active site" description="Proton acceptor" evidence="15">
    <location>
        <position position="142"/>
    </location>
</feature>
<dbReference type="Gene3D" id="1.10.510.10">
    <property type="entry name" value="Transferase(Phosphotransferase) domain 1"/>
    <property type="match status" value="1"/>
</dbReference>
<evidence type="ECO:0000259" key="18">
    <source>
        <dbReference type="PROSITE" id="PS50011"/>
    </source>
</evidence>
<feature type="binding site" evidence="16">
    <location>
        <position position="146"/>
    </location>
    <ligand>
        <name>ATP</name>
        <dbReference type="ChEBI" id="CHEBI:30616"/>
    </ligand>
</feature>
<keyword evidence="6" id="KW-0732">Signal</keyword>
<dbReference type="GO" id="GO:0007169">
    <property type="term" value="P:cell surface receptor protein tyrosine kinase signaling pathway"/>
    <property type="evidence" value="ECO:0007669"/>
    <property type="project" value="TreeGrafter"/>
</dbReference>
<evidence type="ECO:0000256" key="4">
    <source>
        <dbReference type="ARBA" id="ARBA00022679"/>
    </source>
</evidence>
<dbReference type="EMBL" id="AMQN01010655">
    <property type="status" value="NOT_ANNOTATED_CDS"/>
    <property type="molecule type" value="Genomic_DNA"/>
</dbReference>
<evidence type="ECO:0000256" key="8">
    <source>
        <dbReference type="ARBA" id="ARBA00022777"/>
    </source>
</evidence>
<dbReference type="EMBL" id="KB308311">
    <property type="protein sequence ID" value="ELT98025.1"/>
    <property type="molecule type" value="Genomic_DNA"/>
</dbReference>
<dbReference type="GO" id="GO:0046872">
    <property type="term" value="F:metal ion binding"/>
    <property type="evidence" value="ECO:0007669"/>
    <property type="project" value="UniProtKB-KW"/>
</dbReference>
<keyword evidence="5" id="KW-0812">Transmembrane</keyword>
<dbReference type="EnsemblMetazoa" id="CapteT224958">
    <property type="protein sequence ID" value="CapteP224958"/>
    <property type="gene ID" value="CapteG224958"/>
</dbReference>
<dbReference type="InterPro" id="IPR001245">
    <property type="entry name" value="Ser-Thr/Tyr_kinase_cat_dom"/>
</dbReference>
<dbReference type="Pfam" id="PF07714">
    <property type="entry name" value="PK_Tyr_Ser-Thr"/>
    <property type="match status" value="1"/>
</dbReference>
<keyword evidence="8" id="KW-0418">Kinase</keyword>
<dbReference type="PRINTS" id="PR00109">
    <property type="entry name" value="TYRKINASE"/>
</dbReference>
<dbReference type="PROSITE" id="PS00109">
    <property type="entry name" value="PROTEIN_KINASE_TYR"/>
    <property type="match status" value="1"/>
</dbReference>
<keyword evidence="21" id="KW-1185">Reference proteome</keyword>
<keyword evidence="7 16" id="KW-0547">Nucleotide-binding</keyword>
<dbReference type="FunFam" id="1.10.510.10:FF:000165">
    <property type="entry name" value="Tyrosine-protein kinase RYK"/>
    <property type="match status" value="1"/>
</dbReference>
<sequence>MLADIQVDRSKLTLNEVLIEGTFGRMYHGLMHIEDDVPVVVKTVTDAARPDQSAVILRDGCLLKGLIHPNVHGIMAVCLPTEKSSPVLVYPHASESNLKKFLQRCKLSEMHQPLNTQQIVFMAIQVTRGVQFLHRKRIVHKDIAARNCVVDHQFNVKVTDTALARDFFPNDYHCLGDNENRPIKWLALESLMERRFTPASDVWSFGVLIWELLTLALQPYADVDPFEMAGYLKEGFRIAQPLNCPDEIFAVMACCWALNPDERPKFAQLQVCLQDFYSALGNFV</sequence>
<feature type="binding site" evidence="17">
    <location>
        <position position="147"/>
    </location>
    <ligand>
        <name>Mg(2+)</name>
        <dbReference type="ChEBI" id="CHEBI:18420"/>
    </ligand>
</feature>
<evidence type="ECO:0000256" key="5">
    <source>
        <dbReference type="ARBA" id="ARBA00022692"/>
    </source>
</evidence>
<reference evidence="21" key="1">
    <citation type="submission" date="2012-12" db="EMBL/GenBank/DDBJ databases">
        <authorList>
            <person name="Hellsten U."/>
            <person name="Grimwood J."/>
            <person name="Chapman J.A."/>
            <person name="Shapiro H."/>
            <person name="Aerts A."/>
            <person name="Otillar R.P."/>
            <person name="Terry A.Y."/>
            <person name="Boore J.L."/>
            <person name="Simakov O."/>
            <person name="Marletaz F."/>
            <person name="Cho S.-J."/>
            <person name="Edsinger-Gonzales E."/>
            <person name="Havlak P."/>
            <person name="Kuo D.-H."/>
            <person name="Larsson T."/>
            <person name="Lv J."/>
            <person name="Arendt D."/>
            <person name="Savage R."/>
            <person name="Osoegawa K."/>
            <person name="de Jong P."/>
            <person name="Lindberg D.R."/>
            <person name="Seaver E.C."/>
            <person name="Weisblat D.A."/>
            <person name="Putnam N.H."/>
            <person name="Grigoriev I.V."/>
            <person name="Rokhsar D.S."/>
        </authorList>
    </citation>
    <scope>NUCLEOTIDE SEQUENCE</scope>
    <source>
        <strain evidence="21">I ESC-2004</strain>
    </source>
</reference>
<organism evidence="19">
    <name type="scientific">Capitella teleta</name>
    <name type="common">Polychaete worm</name>
    <dbReference type="NCBI Taxonomy" id="283909"/>
    <lineage>
        <taxon>Eukaryota</taxon>
        <taxon>Metazoa</taxon>
        <taxon>Spiralia</taxon>
        <taxon>Lophotrochozoa</taxon>
        <taxon>Annelida</taxon>
        <taxon>Polychaeta</taxon>
        <taxon>Sedentaria</taxon>
        <taxon>Scolecida</taxon>
        <taxon>Capitellidae</taxon>
        <taxon>Capitella</taxon>
    </lineage>
</organism>
<evidence type="ECO:0000256" key="15">
    <source>
        <dbReference type="PIRSR" id="PIRSR000615-1"/>
    </source>
</evidence>
<dbReference type="OMA" id="MGSHGEK"/>
<dbReference type="PANTHER" id="PTHR24416">
    <property type="entry name" value="TYROSINE-PROTEIN KINASE RECEPTOR"/>
    <property type="match status" value="1"/>
</dbReference>
<keyword evidence="10" id="KW-1133">Transmembrane helix</keyword>
<name>R7U4C7_CAPTE</name>
<accession>R7U4C7</accession>
<dbReference type="PANTHER" id="PTHR24416:SF349">
    <property type="entry name" value="TYROSINE-PROTEIN KINASE RYK"/>
    <property type="match status" value="1"/>
</dbReference>
<dbReference type="GO" id="GO:0007409">
    <property type="term" value="P:axonogenesis"/>
    <property type="evidence" value="ECO:0007669"/>
    <property type="project" value="TreeGrafter"/>
</dbReference>
<dbReference type="AlphaFoldDB" id="R7U4C7"/>
<keyword evidence="12" id="KW-0829">Tyrosine-protein kinase</keyword>